<gene>
    <name evidence="2" type="ORF">MBM_06513</name>
</gene>
<feature type="chain" id="PRO_5003854653" evidence="1">
    <location>
        <begin position="24"/>
        <end position="203"/>
    </location>
</feature>
<dbReference type="Proteomes" id="UP000006753">
    <property type="component" value="Unassembled WGS sequence"/>
</dbReference>
<dbReference type="AlphaFoldDB" id="K1WSD3"/>
<evidence type="ECO:0000313" key="2">
    <source>
        <dbReference type="EMBL" id="EKD15297.1"/>
    </source>
</evidence>
<dbReference type="OrthoDB" id="4540223at2759"/>
<keyword evidence="1" id="KW-0732">Signal</keyword>
<proteinExistence type="predicted"/>
<dbReference type="EMBL" id="JH921442">
    <property type="protein sequence ID" value="EKD15297.1"/>
    <property type="molecule type" value="Genomic_DNA"/>
</dbReference>
<evidence type="ECO:0000313" key="3">
    <source>
        <dbReference type="Proteomes" id="UP000006753"/>
    </source>
</evidence>
<protein>
    <submittedName>
        <fullName evidence="2">Uncharacterized protein</fullName>
    </submittedName>
</protein>
<dbReference type="InParanoid" id="K1WSD3"/>
<keyword evidence="3" id="KW-1185">Reference proteome</keyword>
<sequence>MLRSNYFLTTLLASGLVFSRAQAFLLDSVIGYATVSAEAAESNNLNNELYFDETITRLGAGVYVVNNPLHLESEGWACVIKADTVKFNQVGKVWIPKSYQRMTADDPREQENIWDESEEVIVDYIQTLMPEPGKALRFSWVRNRTNWQLRMLIPTKVVERDDLDLRADCFESRDMMINEVGDIVPWLTWTIQGQSGGGAPSLK</sequence>
<dbReference type="KEGG" id="mbe:MBM_06513"/>
<dbReference type="HOGENOM" id="CLU_091777_0_0_1"/>
<reference evidence="2 3" key="1">
    <citation type="journal article" date="2012" name="BMC Genomics">
        <title>Sequencing the genome of Marssonina brunnea reveals fungus-poplar co-evolution.</title>
        <authorList>
            <person name="Zhu S."/>
            <person name="Cao Y.-Z."/>
            <person name="Jiang C."/>
            <person name="Tan B.-Y."/>
            <person name="Wang Z."/>
            <person name="Feng S."/>
            <person name="Zhang L."/>
            <person name="Su X.-H."/>
            <person name="Brejova B."/>
            <person name="Vinar T."/>
            <person name="Xu M."/>
            <person name="Wang M.-X."/>
            <person name="Zhang S.-G."/>
            <person name="Huang M.-R."/>
            <person name="Wu R."/>
            <person name="Zhou Y."/>
        </authorList>
    </citation>
    <scope>NUCLEOTIDE SEQUENCE [LARGE SCALE GENOMIC DNA]</scope>
    <source>
        <strain evidence="2 3">MB_m1</strain>
    </source>
</reference>
<evidence type="ECO:0000256" key="1">
    <source>
        <dbReference type="SAM" id="SignalP"/>
    </source>
</evidence>
<dbReference type="Pfam" id="PF19287">
    <property type="entry name" value="DUF5910"/>
    <property type="match status" value="1"/>
</dbReference>
<accession>K1WSD3</accession>
<dbReference type="OMA" id="REQENIW"/>
<feature type="signal peptide" evidence="1">
    <location>
        <begin position="1"/>
        <end position="23"/>
    </location>
</feature>
<name>K1WSD3_MARBU</name>
<organism evidence="2 3">
    <name type="scientific">Marssonina brunnea f. sp. multigermtubi (strain MB_m1)</name>
    <name type="common">Marssonina leaf spot fungus</name>
    <dbReference type="NCBI Taxonomy" id="1072389"/>
    <lineage>
        <taxon>Eukaryota</taxon>
        <taxon>Fungi</taxon>
        <taxon>Dikarya</taxon>
        <taxon>Ascomycota</taxon>
        <taxon>Pezizomycotina</taxon>
        <taxon>Leotiomycetes</taxon>
        <taxon>Helotiales</taxon>
        <taxon>Drepanopezizaceae</taxon>
        <taxon>Drepanopeziza</taxon>
    </lineage>
</organism>
<dbReference type="eggNOG" id="ENOG502SUI0">
    <property type="taxonomic scope" value="Eukaryota"/>
</dbReference>
<dbReference type="InterPro" id="IPR045564">
    <property type="entry name" value="DUF5910"/>
</dbReference>